<dbReference type="InterPro" id="IPR043136">
    <property type="entry name" value="B30.2/SPRY_sf"/>
</dbReference>
<feature type="domain" description="NHR" evidence="1">
    <location>
        <begin position="1"/>
        <end position="89"/>
    </location>
</feature>
<dbReference type="GO" id="GO:0061630">
    <property type="term" value="F:ubiquitin protein ligase activity"/>
    <property type="evidence" value="ECO:0007669"/>
    <property type="project" value="TreeGrafter"/>
</dbReference>
<dbReference type="FunFam" id="2.60.120.920:FF:000001">
    <property type="entry name" value="neuralized-like protein 4 isoform X1"/>
    <property type="match status" value="1"/>
</dbReference>
<evidence type="ECO:0000259" key="1">
    <source>
        <dbReference type="PROSITE" id="PS51065"/>
    </source>
</evidence>
<dbReference type="OrthoDB" id="49113at2759"/>
<dbReference type="AlphaFoldDB" id="A0A7J7JR70"/>
<feature type="domain" description="NHR" evidence="1">
    <location>
        <begin position="120"/>
        <end position="290"/>
    </location>
</feature>
<dbReference type="PANTHER" id="PTHR12429:SF14">
    <property type="entry name" value="NEURALIZED-LIKE PROTEIN 4"/>
    <property type="match status" value="1"/>
</dbReference>
<dbReference type="InterPro" id="IPR006573">
    <property type="entry name" value="NHR_dom"/>
</dbReference>
<feature type="domain" description="NHR" evidence="1">
    <location>
        <begin position="328"/>
        <end position="383"/>
    </location>
</feature>
<protein>
    <recommendedName>
        <fullName evidence="1">NHR domain-containing protein</fullName>
    </recommendedName>
</protein>
<proteinExistence type="predicted"/>
<evidence type="ECO:0000313" key="2">
    <source>
        <dbReference type="EMBL" id="KAF6028383.1"/>
    </source>
</evidence>
<gene>
    <name evidence="2" type="ORF">EB796_013323</name>
</gene>
<accession>A0A7J7JR70</accession>
<dbReference type="SMART" id="SM00588">
    <property type="entry name" value="NEUZ"/>
    <property type="match status" value="1"/>
</dbReference>
<dbReference type="Pfam" id="PF07177">
    <property type="entry name" value="Neuralized"/>
    <property type="match status" value="3"/>
</dbReference>
<organism evidence="2 3">
    <name type="scientific">Bugula neritina</name>
    <name type="common">Brown bryozoan</name>
    <name type="synonym">Sertularia neritina</name>
    <dbReference type="NCBI Taxonomy" id="10212"/>
    <lineage>
        <taxon>Eukaryota</taxon>
        <taxon>Metazoa</taxon>
        <taxon>Spiralia</taxon>
        <taxon>Lophotrochozoa</taxon>
        <taxon>Bryozoa</taxon>
        <taxon>Gymnolaemata</taxon>
        <taxon>Cheilostomatida</taxon>
        <taxon>Flustrina</taxon>
        <taxon>Buguloidea</taxon>
        <taxon>Bugulidae</taxon>
        <taxon>Bugula</taxon>
    </lineage>
</organism>
<dbReference type="CDD" id="cd12887">
    <property type="entry name" value="SPRY_NHR_like"/>
    <property type="match status" value="1"/>
</dbReference>
<dbReference type="EMBL" id="VXIV02001955">
    <property type="protein sequence ID" value="KAF6028383.1"/>
    <property type="molecule type" value="Genomic_DNA"/>
</dbReference>
<dbReference type="PROSITE" id="PS51065">
    <property type="entry name" value="NHR"/>
    <property type="match status" value="3"/>
</dbReference>
<dbReference type="InterPro" id="IPR013320">
    <property type="entry name" value="ConA-like_dom_sf"/>
</dbReference>
<keyword evidence="3" id="KW-1185">Reference proteome</keyword>
<dbReference type="InterPro" id="IPR037962">
    <property type="entry name" value="Neuralized"/>
</dbReference>
<evidence type="ECO:0000313" key="3">
    <source>
        <dbReference type="Proteomes" id="UP000593567"/>
    </source>
</evidence>
<dbReference type="PANTHER" id="PTHR12429">
    <property type="entry name" value="NEURALIZED"/>
    <property type="match status" value="1"/>
</dbReference>
<dbReference type="SUPFAM" id="SSF49899">
    <property type="entry name" value="Concanavalin A-like lectins/glucanases"/>
    <property type="match status" value="1"/>
</dbReference>
<dbReference type="Gene3D" id="2.60.120.920">
    <property type="match status" value="3"/>
</dbReference>
<sequence length="383" mass="41940">MSDLSPPGTYILSGCSIVQDGYMMRTRYNCDLEQIETGSRIGMLVSSDRCLHFYLNGVDQGVACSDIPDNVYGVIDLYGACAGVSITGSTAPSDSQSPASIVTVPTTQQLNEQKAASAHRHRFSKCCGRNILLRNENTTATRTKNFDHGIVYSADPVKTDELFEIRIDQVARQWSGSLVMGFTTQTVSESQTIAITQATALDLHSSTKKTWLISGSTVTHNGEIITENYLPSLDRLEVGCKVGIKRCSDGTMHLYVNGEDLGVAARHIPRNVFLIVDIYGSVESVSITSKTKNSRLQNESHVINETLPVKPAFHTNEEGYDVDTRAKSYSFFTCVGRNIQLRNKDTVACRVNGYNQAVVLVSKPLTACSPFIVSICCNFTIFS</sequence>
<dbReference type="Proteomes" id="UP000593567">
    <property type="component" value="Unassembled WGS sequence"/>
</dbReference>
<comment type="caution">
    <text evidence="2">The sequence shown here is derived from an EMBL/GenBank/DDBJ whole genome shotgun (WGS) entry which is preliminary data.</text>
</comment>
<name>A0A7J7JR70_BUGNE</name>
<reference evidence="2" key="1">
    <citation type="submission" date="2020-06" db="EMBL/GenBank/DDBJ databases">
        <title>Draft genome of Bugula neritina, a colonial animal packing powerful symbionts and potential medicines.</title>
        <authorList>
            <person name="Rayko M."/>
        </authorList>
    </citation>
    <scope>NUCLEOTIDE SEQUENCE [LARGE SCALE GENOMIC DNA]</scope>
    <source>
        <strain evidence="2">Kwan_BN1</strain>
    </source>
</reference>